<dbReference type="GeneID" id="30031391"/>
<dbReference type="STRING" id="869754.A0A1A0H6D5"/>
<proteinExistence type="predicted"/>
<reference evidence="3 4" key="1">
    <citation type="submission" date="2016-05" db="EMBL/GenBank/DDBJ databases">
        <title>Comparative genomics of biotechnologically important yeasts.</title>
        <authorList>
            <consortium name="DOE Joint Genome Institute"/>
            <person name="Riley R."/>
            <person name="Haridas S."/>
            <person name="Wolfe K.H."/>
            <person name="Lopes M.R."/>
            <person name="Hittinger C.T."/>
            <person name="Goker M."/>
            <person name="Salamov A."/>
            <person name="Wisecaver J."/>
            <person name="Long T.M."/>
            <person name="Aerts A.L."/>
            <person name="Barry K."/>
            <person name="Choi C."/>
            <person name="Clum A."/>
            <person name="Coughlan A.Y."/>
            <person name="Deshpande S."/>
            <person name="Douglass A.P."/>
            <person name="Hanson S.J."/>
            <person name="Klenk H.-P."/>
            <person name="LaButti K."/>
            <person name="Lapidus A."/>
            <person name="Lindquist E."/>
            <person name="Lipzen A."/>
            <person name="Meier-kolthoff J.P."/>
            <person name="Ohm R.A."/>
            <person name="Otillar R.P."/>
            <person name="Pangilinan J."/>
            <person name="Peng Y."/>
            <person name="Rokas A."/>
            <person name="Rosa C.A."/>
            <person name="Scheuner C."/>
            <person name="Sibirny A.A."/>
            <person name="Slot J.C."/>
            <person name="Stielow J.B."/>
            <person name="Sun H."/>
            <person name="Kurtzman C.P."/>
            <person name="Blackwell M."/>
            <person name="Grigoriev I.V."/>
            <person name="Jeffries T.W."/>
        </authorList>
    </citation>
    <scope>NUCLEOTIDE SEQUENCE [LARGE SCALE GENOMIC DNA]</scope>
    <source>
        <strain evidence="3 4">NRRL YB-4993</strain>
    </source>
</reference>
<keyword evidence="4" id="KW-1185">Reference proteome</keyword>
<dbReference type="InterPro" id="IPR000198">
    <property type="entry name" value="RhoGAP_dom"/>
</dbReference>
<dbReference type="Pfam" id="PF00620">
    <property type="entry name" value="RhoGAP"/>
    <property type="match status" value="1"/>
</dbReference>
<evidence type="ECO:0000313" key="4">
    <source>
        <dbReference type="Proteomes" id="UP000092555"/>
    </source>
</evidence>
<comment type="caution">
    <text evidence="3">The sequence shown here is derived from an EMBL/GenBank/DDBJ whole genome shotgun (WGS) entry which is preliminary data.</text>
</comment>
<dbReference type="Gene3D" id="1.10.555.10">
    <property type="entry name" value="Rho GTPase activation protein"/>
    <property type="match status" value="1"/>
</dbReference>
<sequence>MNSYACSFWSPDYISGIDRLSRHLLLSLGQLHELRKFVFNYMKYFHTNGEYLSNLAESSYPIDSSFRTSRGPRGGRVASGIRQASRSEDPLMYDMDYVFRQFVEKTRNDLLLHQRVASEIDRLVLEKITAFLKQHEPQIKIHVSDLADLFDEFRLSYEAVETIKREYTTIYRLGEFLLKQPEDQNISANLEAETDTPLPEPEDEDPSCASGDSLGTGFPLVITSDYLFTDTQSFTGFVAAVVKAVPITKRKIPLPGHRNEMFSSEQLCGIMTREKPRGFNPTRSNLEKLGQVLLDIKVLTGTGFFAKKFSSEGMWFEWSDMAIAMSRKNSNSTLKETPLITSPKLEDRWNSMAFSTTKKFNGVFKTMQNSLSMARFSEEDLENYEKKYNEAYVILQKQKHLLEMRILMASQYMEKFEKFKIELVYQSLTKLVQVLQTTNSQFATDLSKFCVMFVNKLNKPENYSLEFKKGLNTFGTGIYFPSLLAPDQPKNRHVSTSQLNTNFQNIKLNFNLFKDIPLQAKMYDIQPEFPLSLHSIPIFMFETIKSLDRFPPQKVRDAWSLPINYQQYWLMKDTLISEIQEFQEEISVVRSAELTLLLKAIRFLEDKDVSRLVNFLKNWLLEISDSIIPSTVHESLVATYKITRDGDEASTQRLAETLKILSAMPRSNLSSLIHILEHIAETFELDLLERSGNSDIVMEAVPSISESTLNKLASKLNSFGAIGTIPFLHLIMRPSVVKNAGGYHPPLEQYNMLLGDLLALSTRRKLFQALVASEEQFIKRQEQQKQNLGIPKIQEPRERSTSVNKQPIPQIGIRALISPNALNTESFELRPFRTGATPRPSPSASPVTKKPRD</sequence>
<feature type="region of interest" description="Disordered" evidence="1">
    <location>
        <begin position="827"/>
        <end position="853"/>
    </location>
</feature>
<dbReference type="Proteomes" id="UP000092555">
    <property type="component" value="Unassembled WGS sequence"/>
</dbReference>
<name>A0A1A0H6D5_9ASCO</name>
<accession>A0A1A0H6D5</accession>
<dbReference type="InterPro" id="IPR008936">
    <property type="entry name" value="Rho_GTPase_activation_prot"/>
</dbReference>
<dbReference type="GO" id="GO:0007165">
    <property type="term" value="P:signal transduction"/>
    <property type="evidence" value="ECO:0007669"/>
    <property type="project" value="InterPro"/>
</dbReference>
<dbReference type="AlphaFoldDB" id="A0A1A0H6D5"/>
<protein>
    <recommendedName>
        <fullName evidence="2">Rho-GAP domain-containing protein</fullName>
    </recommendedName>
</protein>
<gene>
    <name evidence="3" type="ORF">METBIDRAFT_73491</name>
</gene>
<dbReference type="SUPFAM" id="SSF103657">
    <property type="entry name" value="BAR/IMD domain-like"/>
    <property type="match status" value="1"/>
</dbReference>
<evidence type="ECO:0000256" key="1">
    <source>
        <dbReference type="SAM" id="MobiDB-lite"/>
    </source>
</evidence>
<evidence type="ECO:0000259" key="2">
    <source>
        <dbReference type="Pfam" id="PF00620"/>
    </source>
</evidence>
<dbReference type="RefSeq" id="XP_018709995.1">
    <property type="nucleotide sequence ID" value="XM_018858415.1"/>
</dbReference>
<dbReference type="SUPFAM" id="SSF48350">
    <property type="entry name" value="GTPase activation domain, GAP"/>
    <property type="match status" value="1"/>
</dbReference>
<dbReference type="Gene3D" id="1.20.1270.60">
    <property type="entry name" value="Arfaptin homology (AH) domain/BAR domain"/>
    <property type="match status" value="1"/>
</dbReference>
<evidence type="ECO:0000313" key="3">
    <source>
        <dbReference type="EMBL" id="OBA19467.1"/>
    </source>
</evidence>
<feature type="region of interest" description="Disordered" evidence="1">
    <location>
        <begin position="782"/>
        <end position="805"/>
    </location>
</feature>
<feature type="domain" description="Rho-GAP" evidence="2">
    <location>
        <begin position="577"/>
        <end position="681"/>
    </location>
</feature>
<dbReference type="InterPro" id="IPR027267">
    <property type="entry name" value="AH/BAR_dom_sf"/>
</dbReference>
<dbReference type="OrthoDB" id="2155291at2759"/>
<organism evidence="3 4">
    <name type="scientific">Metschnikowia bicuspidata var. bicuspidata NRRL YB-4993</name>
    <dbReference type="NCBI Taxonomy" id="869754"/>
    <lineage>
        <taxon>Eukaryota</taxon>
        <taxon>Fungi</taxon>
        <taxon>Dikarya</taxon>
        <taxon>Ascomycota</taxon>
        <taxon>Saccharomycotina</taxon>
        <taxon>Pichiomycetes</taxon>
        <taxon>Metschnikowiaceae</taxon>
        <taxon>Metschnikowia</taxon>
    </lineage>
</organism>
<dbReference type="EMBL" id="LXTC01000006">
    <property type="protein sequence ID" value="OBA19467.1"/>
    <property type="molecule type" value="Genomic_DNA"/>
</dbReference>